<dbReference type="GO" id="GO:2001070">
    <property type="term" value="F:starch binding"/>
    <property type="evidence" value="ECO:0000318"/>
    <property type="project" value="GO_Central"/>
</dbReference>
<dbReference type="OMA" id="HHMRRPA"/>
<dbReference type="InterPro" id="IPR000387">
    <property type="entry name" value="Tyr_Pase_dom"/>
</dbReference>
<keyword evidence="7" id="KW-1185">Reference proteome</keyword>
<dbReference type="SMART" id="SM00195">
    <property type="entry name" value="DSPc"/>
    <property type="match status" value="1"/>
</dbReference>
<keyword evidence="1" id="KW-0378">Hydrolase</keyword>
<evidence type="ECO:0000259" key="5">
    <source>
        <dbReference type="PROSITE" id="PS50056"/>
    </source>
</evidence>
<evidence type="ECO:0000256" key="2">
    <source>
        <dbReference type="ARBA" id="ARBA00022912"/>
    </source>
</evidence>
<organism evidence="6 7">
    <name type="scientific">Klebsormidium nitens</name>
    <name type="common">Green alga</name>
    <name type="synonym">Ulothrix nitens</name>
    <dbReference type="NCBI Taxonomy" id="105231"/>
    <lineage>
        <taxon>Eukaryota</taxon>
        <taxon>Viridiplantae</taxon>
        <taxon>Streptophyta</taxon>
        <taxon>Klebsormidiophyceae</taxon>
        <taxon>Klebsormidiales</taxon>
        <taxon>Klebsormidiaceae</taxon>
        <taxon>Klebsormidium</taxon>
    </lineage>
</organism>
<dbReference type="PROSITE" id="PS50054">
    <property type="entry name" value="TYR_PHOSPHATASE_DUAL"/>
    <property type="match status" value="1"/>
</dbReference>
<evidence type="ECO:0000313" key="6">
    <source>
        <dbReference type="EMBL" id="GAQ80403.1"/>
    </source>
</evidence>
<proteinExistence type="predicted"/>
<dbReference type="GO" id="GO:0004721">
    <property type="term" value="F:phosphoprotein phosphatase activity"/>
    <property type="evidence" value="ECO:0007669"/>
    <property type="project" value="UniProtKB-KW"/>
</dbReference>
<dbReference type="Gene3D" id="3.90.190.10">
    <property type="entry name" value="Protein tyrosine phosphatase superfamily"/>
    <property type="match status" value="1"/>
</dbReference>
<accession>A0A1Y1HQP6</accession>
<dbReference type="InterPro" id="IPR052832">
    <property type="entry name" value="Starch-Glucan_Phosphatase"/>
</dbReference>
<dbReference type="PANTHER" id="PTHR46642">
    <property type="entry name" value="DUAL SPECIFICITY PHOSPHATASE, SUBGROUP, CATALYTIC DOMAIN"/>
    <property type="match status" value="1"/>
</dbReference>
<protein>
    <submittedName>
        <fullName evidence="6">Dual specificity phosphatase</fullName>
    </submittedName>
</protein>
<dbReference type="Pfam" id="PF00782">
    <property type="entry name" value="DSPc"/>
    <property type="match status" value="1"/>
</dbReference>
<dbReference type="InterPro" id="IPR020422">
    <property type="entry name" value="TYR_PHOSPHATASE_DUAL_dom"/>
</dbReference>
<dbReference type="InterPro" id="IPR000340">
    <property type="entry name" value="Dual-sp_phosphatase_cat-dom"/>
</dbReference>
<dbReference type="STRING" id="105231.A0A1Y1HQP6"/>
<evidence type="ECO:0000259" key="4">
    <source>
        <dbReference type="PROSITE" id="PS50054"/>
    </source>
</evidence>
<dbReference type="GO" id="GO:0019203">
    <property type="term" value="F:carbohydrate phosphatase activity"/>
    <property type="evidence" value="ECO:0000318"/>
    <property type="project" value="GO_Central"/>
</dbReference>
<dbReference type="AlphaFoldDB" id="A0A1Y1HQP6"/>
<sequence>MASCQGLCVRGVLEAPLCAPSTSQSSQSSHLPSKQLASSPFFGRGFQVLNQSHTQGKSLHQSCSRAPGMKSCMASGAVQTSQDSKVSEYNENMKRAMANPYEYHHEMGMYYTRITPNLIVGSQPQTPEDVERLFHQEGITAIVNLQQDHDIAYWHVDLHPIMKRCEELGVVHIRRPARDFDPNSLRQELPRMVAAIDRLTCEGRNVYLHCTAGLGRAPGCAIAYLFWFQRMTMEEAYEFLTSKRPCGPKKDAIRAATFDLVKGDFHWERFEHLPADAFNNVAPWERDLIQDKVRNLYQ</sequence>
<gene>
    <name evidence="6" type="ORF">KFL_000530300</name>
</gene>
<evidence type="ECO:0000313" key="7">
    <source>
        <dbReference type="Proteomes" id="UP000054558"/>
    </source>
</evidence>
<keyword evidence="2" id="KW-0904">Protein phosphatase</keyword>
<reference evidence="6 7" key="1">
    <citation type="journal article" date="2014" name="Nat. Commun.">
        <title>Klebsormidium flaccidum genome reveals primary factors for plant terrestrial adaptation.</title>
        <authorList>
            <person name="Hori K."/>
            <person name="Maruyama F."/>
            <person name="Fujisawa T."/>
            <person name="Togashi T."/>
            <person name="Yamamoto N."/>
            <person name="Seo M."/>
            <person name="Sato S."/>
            <person name="Yamada T."/>
            <person name="Mori H."/>
            <person name="Tajima N."/>
            <person name="Moriyama T."/>
            <person name="Ikeuchi M."/>
            <person name="Watanabe M."/>
            <person name="Wada H."/>
            <person name="Kobayashi K."/>
            <person name="Saito M."/>
            <person name="Masuda T."/>
            <person name="Sasaki-Sekimoto Y."/>
            <person name="Mashiguchi K."/>
            <person name="Awai K."/>
            <person name="Shimojima M."/>
            <person name="Masuda S."/>
            <person name="Iwai M."/>
            <person name="Nobusawa T."/>
            <person name="Narise T."/>
            <person name="Kondo S."/>
            <person name="Saito H."/>
            <person name="Sato R."/>
            <person name="Murakawa M."/>
            <person name="Ihara Y."/>
            <person name="Oshima-Yamada Y."/>
            <person name="Ohtaka K."/>
            <person name="Satoh M."/>
            <person name="Sonobe K."/>
            <person name="Ishii M."/>
            <person name="Ohtani R."/>
            <person name="Kanamori-Sato M."/>
            <person name="Honoki R."/>
            <person name="Miyazaki D."/>
            <person name="Mochizuki H."/>
            <person name="Umetsu J."/>
            <person name="Higashi K."/>
            <person name="Shibata D."/>
            <person name="Kamiya Y."/>
            <person name="Sato N."/>
            <person name="Nakamura Y."/>
            <person name="Tabata S."/>
            <person name="Ida S."/>
            <person name="Kurokawa K."/>
            <person name="Ohta H."/>
        </authorList>
    </citation>
    <scope>NUCLEOTIDE SEQUENCE [LARGE SCALE GENOMIC DNA]</scope>
    <source>
        <strain evidence="6 7">NIES-2285</strain>
    </source>
</reference>
<dbReference type="CDD" id="cd14526">
    <property type="entry name" value="DSP_laforin-like"/>
    <property type="match status" value="1"/>
</dbReference>
<evidence type="ECO:0000256" key="3">
    <source>
        <dbReference type="ARBA" id="ARBA00023277"/>
    </source>
</evidence>
<name>A0A1Y1HQP6_KLENI</name>
<keyword evidence="3" id="KW-0119">Carbohydrate metabolism</keyword>
<dbReference type="InterPro" id="IPR045204">
    <property type="entry name" value="DSP_laforin-like"/>
</dbReference>
<feature type="domain" description="Tyrosine-protein phosphatase" evidence="4">
    <location>
        <begin position="110"/>
        <end position="266"/>
    </location>
</feature>
<dbReference type="GO" id="GO:0009507">
    <property type="term" value="C:chloroplast"/>
    <property type="evidence" value="ECO:0000318"/>
    <property type="project" value="GO_Central"/>
</dbReference>
<dbReference type="PROSITE" id="PS50056">
    <property type="entry name" value="TYR_PHOSPHATASE_2"/>
    <property type="match status" value="1"/>
</dbReference>
<feature type="domain" description="Tyrosine specific protein phosphatases" evidence="5">
    <location>
        <begin position="187"/>
        <end position="245"/>
    </location>
</feature>
<dbReference type="EMBL" id="DF237002">
    <property type="protein sequence ID" value="GAQ80403.1"/>
    <property type="molecule type" value="Genomic_DNA"/>
</dbReference>
<evidence type="ECO:0000256" key="1">
    <source>
        <dbReference type="ARBA" id="ARBA00022801"/>
    </source>
</evidence>
<dbReference type="PANTHER" id="PTHR46642:SF2">
    <property type="entry name" value="PHOSPHOGLUCAN PHOSPHATASE LSF2, CHLOROPLASTIC"/>
    <property type="match status" value="1"/>
</dbReference>
<dbReference type="SUPFAM" id="SSF52799">
    <property type="entry name" value="(Phosphotyrosine protein) phosphatases II"/>
    <property type="match status" value="1"/>
</dbReference>
<dbReference type="Proteomes" id="UP000054558">
    <property type="component" value="Unassembled WGS sequence"/>
</dbReference>
<dbReference type="GO" id="GO:0005983">
    <property type="term" value="P:starch catabolic process"/>
    <property type="evidence" value="ECO:0000318"/>
    <property type="project" value="GO_Central"/>
</dbReference>
<dbReference type="InterPro" id="IPR029021">
    <property type="entry name" value="Prot-tyrosine_phosphatase-like"/>
</dbReference>
<dbReference type="OrthoDB" id="273181at2759"/>